<dbReference type="RefSeq" id="WP_151680727.1">
    <property type="nucleotide sequence ID" value="NZ_BKZQ01000026.1"/>
</dbReference>
<sequence>MRVFHEPHFRRPVMGNHTYPAQMPGLMPHYPLLPYQPQQHVYGYPLYPYHYGPFGGGYNQAAGPLHGQIQQNFGHDDGMHLFENPLQPNQQQKNGQQGGNSYMHPYPKHNFPQKPPHIGGSFLNSFKSQDGSIDFNKMVNTAGQMMNAVNQVSSMVKGLGGLFKK</sequence>
<name>A0A5J4JJR4_9BACI</name>
<organism evidence="2 3">
    <name type="scientific">Weizmannia acidilactici</name>
    <dbReference type="NCBI Taxonomy" id="2607726"/>
    <lineage>
        <taxon>Bacteria</taxon>
        <taxon>Bacillati</taxon>
        <taxon>Bacillota</taxon>
        <taxon>Bacilli</taxon>
        <taxon>Bacillales</taxon>
        <taxon>Bacillaceae</taxon>
        <taxon>Heyndrickxia</taxon>
    </lineage>
</organism>
<protein>
    <recommendedName>
        <fullName evidence="4">Spore coat protein</fullName>
    </recommendedName>
</protein>
<gene>
    <name evidence="2" type="ORF">BpJC7_20510</name>
</gene>
<keyword evidence="3" id="KW-1185">Reference proteome</keyword>
<evidence type="ECO:0000256" key="1">
    <source>
        <dbReference type="SAM" id="MobiDB-lite"/>
    </source>
</evidence>
<comment type="caution">
    <text evidence="2">The sequence shown here is derived from an EMBL/GenBank/DDBJ whole genome shotgun (WGS) entry which is preliminary data.</text>
</comment>
<evidence type="ECO:0000313" key="2">
    <source>
        <dbReference type="EMBL" id="GER70748.1"/>
    </source>
</evidence>
<accession>A0A5J4JJR4</accession>
<dbReference type="AlphaFoldDB" id="A0A5J4JJR4"/>
<dbReference type="Proteomes" id="UP000391919">
    <property type="component" value="Unassembled WGS sequence"/>
</dbReference>
<dbReference type="EMBL" id="BKZQ01000026">
    <property type="protein sequence ID" value="GER70748.1"/>
    <property type="molecule type" value="Genomic_DNA"/>
</dbReference>
<feature type="region of interest" description="Disordered" evidence="1">
    <location>
        <begin position="84"/>
        <end position="109"/>
    </location>
</feature>
<proteinExistence type="predicted"/>
<reference evidence="2 3" key="1">
    <citation type="submission" date="2019-09" db="EMBL/GenBank/DDBJ databases">
        <title>Draft genome sequence of Bacillus sp. JC-7.</title>
        <authorList>
            <person name="Tanaka N."/>
            <person name="Shiwa Y."/>
            <person name="Fujita N."/>
            <person name="Tanasupawat S."/>
        </authorList>
    </citation>
    <scope>NUCLEOTIDE SEQUENCE [LARGE SCALE GENOMIC DNA]</scope>
    <source>
        <strain evidence="2 3">JC-7</strain>
    </source>
</reference>
<dbReference type="InterPro" id="IPR025555">
    <property type="entry name" value="YppG"/>
</dbReference>
<evidence type="ECO:0008006" key="4">
    <source>
        <dbReference type="Google" id="ProtNLM"/>
    </source>
</evidence>
<evidence type="ECO:0000313" key="3">
    <source>
        <dbReference type="Proteomes" id="UP000391919"/>
    </source>
</evidence>
<dbReference type="Pfam" id="PF14179">
    <property type="entry name" value="YppG"/>
    <property type="match status" value="1"/>
</dbReference>